<dbReference type="Proteomes" id="UP000578531">
    <property type="component" value="Unassembled WGS sequence"/>
</dbReference>
<dbReference type="RefSeq" id="XP_037168971.1">
    <property type="nucleotide sequence ID" value="XM_037304176.1"/>
</dbReference>
<organism evidence="1 2">
    <name type="scientific">Letharia columbiana</name>
    <dbReference type="NCBI Taxonomy" id="112416"/>
    <lineage>
        <taxon>Eukaryota</taxon>
        <taxon>Fungi</taxon>
        <taxon>Dikarya</taxon>
        <taxon>Ascomycota</taxon>
        <taxon>Pezizomycotina</taxon>
        <taxon>Lecanoromycetes</taxon>
        <taxon>OSLEUM clade</taxon>
        <taxon>Lecanoromycetidae</taxon>
        <taxon>Lecanorales</taxon>
        <taxon>Lecanorineae</taxon>
        <taxon>Parmeliaceae</taxon>
        <taxon>Letharia</taxon>
    </lineage>
</organism>
<dbReference type="AlphaFoldDB" id="A0A8H6G382"/>
<name>A0A8H6G382_9LECA</name>
<sequence>MAWAVDEDMIDDLTASIRTIVHRYGRVTDIAGPPRYDSVPDLDTASIARGRYRRVRSVTRATETALGVFMRQAP</sequence>
<evidence type="ECO:0000313" key="2">
    <source>
        <dbReference type="Proteomes" id="UP000578531"/>
    </source>
</evidence>
<proteinExistence type="predicted"/>
<comment type="caution">
    <text evidence="1">The sequence shown here is derived from an EMBL/GenBank/DDBJ whole genome shotgun (WGS) entry which is preliminary data.</text>
</comment>
<gene>
    <name evidence="1" type="ORF">HO173_002242</name>
</gene>
<dbReference type="GeneID" id="59283916"/>
<reference evidence="1 2" key="1">
    <citation type="journal article" date="2020" name="Genomics">
        <title>Complete, high-quality genomes from long-read metagenomic sequencing of two wolf lichen thalli reveals enigmatic genome architecture.</title>
        <authorList>
            <person name="McKenzie S.K."/>
            <person name="Walston R.F."/>
            <person name="Allen J.L."/>
        </authorList>
    </citation>
    <scope>NUCLEOTIDE SEQUENCE [LARGE SCALE GENOMIC DNA]</scope>
    <source>
        <strain evidence="1">WasteWater2</strain>
    </source>
</reference>
<dbReference type="EMBL" id="JACCJC010000005">
    <property type="protein sequence ID" value="KAF6239696.1"/>
    <property type="molecule type" value="Genomic_DNA"/>
</dbReference>
<evidence type="ECO:0000313" key="1">
    <source>
        <dbReference type="EMBL" id="KAF6239696.1"/>
    </source>
</evidence>
<keyword evidence="2" id="KW-1185">Reference proteome</keyword>
<protein>
    <submittedName>
        <fullName evidence="1">Uncharacterized protein</fullName>
    </submittedName>
</protein>
<accession>A0A8H6G382</accession>